<dbReference type="InterPro" id="IPR004682">
    <property type="entry name" value="TRAP_DctP"/>
</dbReference>
<dbReference type="InterPro" id="IPR038404">
    <property type="entry name" value="TRAP_DctP_sf"/>
</dbReference>
<dbReference type="Proteomes" id="UP000016412">
    <property type="component" value="Unassembled WGS sequence"/>
</dbReference>
<dbReference type="RefSeq" id="WP_021331579.1">
    <property type="nucleotide sequence ID" value="NZ_AUZJ01000069.1"/>
</dbReference>
<name>U2LKU4_TRESO</name>
<evidence type="ECO:0000256" key="5">
    <source>
        <dbReference type="SAM" id="SignalP"/>
    </source>
</evidence>
<evidence type="ECO:0000313" key="8">
    <source>
        <dbReference type="Proteomes" id="UP000016412"/>
    </source>
</evidence>
<dbReference type="Gene3D" id="3.40.190.170">
    <property type="entry name" value="Bacterial extracellular solute-binding protein, family 7"/>
    <property type="match status" value="1"/>
</dbReference>
<comment type="caution">
    <text evidence="6">The sequence shown here is derived from an EMBL/GenBank/DDBJ whole genome shotgun (WGS) entry which is preliminary data.</text>
</comment>
<dbReference type="InterPro" id="IPR018389">
    <property type="entry name" value="DctP_fam"/>
</dbReference>
<evidence type="ECO:0000313" key="7">
    <source>
        <dbReference type="EMBL" id="ERK04881.1"/>
    </source>
</evidence>
<evidence type="ECO:0000256" key="1">
    <source>
        <dbReference type="ARBA" id="ARBA00004196"/>
    </source>
</evidence>
<comment type="similarity">
    <text evidence="2">Belongs to the bacterial solute-binding protein 7 family.</text>
</comment>
<dbReference type="Proteomes" id="UP000016646">
    <property type="component" value="Unassembled WGS sequence"/>
</dbReference>
<dbReference type="CDD" id="cd13672">
    <property type="entry name" value="PBP2_TRAP_Siap"/>
    <property type="match status" value="1"/>
</dbReference>
<evidence type="ECO:0000256" key="4">
    <source>
        <dbReference type="ARBA" id="ARBA00022729"/>
    </source>
</evidence>
<reference evidence="8 9" key="1">
    <citation type="submission" date="2013-08" db="EMBL/GenBank/DDBJ databases">
        <authorList>
            <person name="Durkin A.S."/>
            <person name="Haft D.R."/>
            <person name="McCorrison J."/>
            <person name="Torralba M."/>
            <person name="Gillis M."/>
            <person name="Haft D.H."/>
            <person name="Methe B."/>
            <person name="Sutton G."/>
            <person name="Nelson K.E."/>
        </authorList>
    </citation>
    <scope>NUCLEOTIDE SEQUENCE [LARGE SCALE GENOMIC DNA]</scope>
    <source>
        <strain evidence="7 9">ATCC 35536</strain>
        <strain evidence="6 8">VPI DR56BR1116</strain>
    </source>
</reference>
<evidence type="ECO:0000256" key="3">
    <source>
        <dbReference type="ARBA" id="ARBA00022448"/>
    </source>
</evidence>
<dbReference type="NCBIfam" id="NF037995">
    <property type="entry name" value="TRAP_S1"/>
    <property type="match status" value="1"/>
</dbReference>
<evidence type="ECO:0000313" key="9">
    <source>
        <dbReference type="Proteomes" id="UP000016646"/>
    </source>
</evidence>
<dbReference type="AlphaFoldDB" id="U2LKU4"/>
<dbReference type="PANTHER" id="PTHR33376">
    <property type="match status" value="1"/>
</dbReference>
<dbReference type="Pfam" id="PF03480">
    <property type="entry name" value="DctP"/>
    <property type="match status" value="1"/>
</dbReference>
<keyword evidence="9" id="KW-1185">Reference proteome</keyword>
<dbReference type="PATRIC" id="fig|1125725.3.peg.2613"/>
<dbReference type="GO" id="GO:0055085">
    <property type="term" value="P:transmembrane transport"/>
    <property type="evidence" value="ECO:0007669"/>
    <property type="project" value="InterPro"/>
</dbReference>
<dbReference type="PIRSF" id="PIRSF006470">
    <property type="entry name" value="DctB"/>
    <property type="match status" value="1"/>
</dbReference>
<comment type="subcellular location">
    <subcellularLocation>
        <location evidence="1">Cell envelope</location>
    </subcellularLocation>
</comment>
<dbReference type="GO" id="GO:0030288">
    <property type="term" value="C:outer membrane-bounded periplasmic space"/>
    <property type="evidence" value="ECO:0007669"/>
    <property type="project" value="InterPro"/>
</dbReference>
<proteinExistence type="inferred from homology"/>
<accession>U2LKU4</accession>
<protein>
    <submittedName>
        <fullName evidence="6">TRAP transporter solute receptor, DctP family</fullName>
    </submittedName>
</protein>
<sequence length="335" mass="36611">MKKLICTLTAILLLCGLATAAGSSEGGNTAGGQKVTIKWASVHPPAHPASQTMMRVAEEVSKQTNGRVEIKGFPGGQLGGSMDLIQGTQTGIVDMVSEGAANFGQYVPSVTIAEAPYIWRNVEHLEKAIDGAFGQKINEELIKGSGMRLLGAMYYGTRHLSTSKKEVRKVSDCAGMKIRVPENDVFVAMARSWGSNPTPITFNELYLALQQNIVDGQENPLPTFSSAKFQEVQKYIILTGHIMTPMLIVINEKVWQKIAPADQEIVKASIAKNIKWQNGEIIKQEKDLIAKLQSQGVTVITPDVESFRQATLKVVPPMFEAKWGKGMWDSIQNIK</sequence>
<dbReference type="OrthoDB" id="89872at2"/>
<organism evidence="6 8">
    <name type="scientific">Treponema socranskii subsp. socranskii VPI DR56BR1116 = ATCC 35536</name>
    <dbReference type="NCBI Taxonomy" id="1125725"/>
    <lineage>
        <taxon>Bacteria</taxon>
        <taxon>Pseudomonadati</taxon>
        <taxon>Spirochaetota</taxon>
        <taxon>Spirochaetia</taxon>
        <taxon>Spirochaetales</taxon>
        <taxon>Treponemataceae</taxon>
        <taxon>Treponema</taxon>
    </lineage>
</organism>
<keyword evidence="6" id="KW-0675">Receptor</keyword>
<dbReference type="PANTHER" id="PTHR33376:SF4">
    <property type="entry name" value="SIALIC ACID-BINDING PERIPLASMIC PROTEIN SIAP"/>
    <property type="match status" value="1"/>
</dbReference>
<dbReference type="EMBL" id="AVQI01000009">
    <property type="protein sequence ID" value="ERK04881.1"/>
    <property type="molecule type" value="Genomic_DNA"/>
</dbReference>
<feature type="chain" id="PRO_5004631785" evidence="5">
    <location>
        <begin position="21"/>
        <end position="335"/>
    </location>
</feature>
<evidence type="ECO:0000256" key="2">
    <source>
        <dbReference type="ARBA" id="ARBA00009023"/>
    </source>
</evidence>
<gene>
    <name evidence="7" type="ORF">HMPREF0860_0969</name>
    <name evidence="6" type="ORF">HMPREF1325_1476</name>
</gene>
<dbReference type="NCBIfam" id="TIGR00787">
    <property type="entry name" value="dctP"/>
    <property type="match status" value="1"/>
</dbReference>
<dbReference type="eggNOG" id="COG1638">
    <property type="taxonomic scope" value="Bacteria"/>
</dbReference>
<evidence type="ECO:0000313" key="6">
    <source>
        <dbReference type="EMBL" id="ERF59501.1"/>
    </source>
</evidence>
<keyword evidence="4 5" id="KW-0732">Signal</keyword>
<dbReference type="STRING" id="1125725.HMPREF1325_1476"/>
<keyword evidence="3" id="KW-0813">Transport</keyword>
<feature type="signal peptide" evidence="5">
    <location>
        <begin position="1"/>
        <end position="20"/>
    </location>
</feature>
<dbReference type="EMBL" id="AUZJ01000069">
    <property type="protein sequence ID" value="ERF59501.1"/>
    <property type="molecule type" value="Genomic_DNA"/>
</dbReference>